<dbReference type="InterPro" id="IPR036397">
    <property type="entry name" value="RNaseH_sf"/>
</dbReference>
<keyword evidence="2" id="KW-1185">Reference proteome</keyword>
<organism evidence="2">
    <name type="scientific">Acromyrmex echinatior</name>
    <name type="common">Panamanian leafcutter ant</name>
    <name type="synonym">Acromyrmex octospinosus echinatior</name>
    <dbReference type="NCBI Taxonomy" id="103372"/>
    <lineage>
        <taxon>Eukaryota</taxon>
        <taxon>Metazoa</taxon>
        <taxon>Ecdysozoa</taxon>
        <taxon>Arthropoda</taxon>
        <taxon>Hexapoda</taxon>
        <taxon>Insecta</taxon>
        <taxon>Pterygota</taxon>
        <taxon>Neoptera</taxon>
        <taxon>Endopterygota</taxon>
        <taxon>Hymenoptera</taxon>
        <taxon>Apocrita</taxon>
        <taxon>Aculeata</taxon>
        <taxon>Formicoidea</taxon>
        <taxon>Formicidae</taxon>
        <taxon>Myrmicinae</taxon>
        <taxon>Acromyrmex</taxon>
    </lineage>
</organism>
<dbReference type="GO" id="GO:0046975">
    <property type="term" value="F:histone H3K36 methyltransferase activity"/>
    <property type="evidence" value="ECO:0007669"/>
    <property type="project" value="TreeGrafter"/>
</dbReference>
<dbReference type="PANTHER" id="PTHR46060:SF2">
    <property type="entry name" value="HISTONE-LYSINE N-METHYLTRANSFERASE SETMAR"/>
    <property type="match status" value="1"/>
</dbReference>
<dbReference type="GO" id="GO:0031297">
    <property type="term" value="P:replication fork processing"/>
    <property type="evidence" value="ECO:0007669"/>
    <property type="project" value="TreeGrafter"/>
</dbReference>
<dbReference type="Proteomes" id="UP000007755">
    <property type="component" value="Unassembled WGS sequence"/>
</dbReference>
<evidence type="ECO:0000313" key="2">
    <source>
        <dbReference type="Proteomes" id="UP000007755"/>
    </source>
</evidence>
<evidence type="ECO:0000313" key="1">
    <source>
        <dbReference type="EMBL" id="EGI67031.1"/>
    </source>
</evidence>
<sequence length="102" mass="12024">DNARPHVGKPVKETLLVLDWEVLPHPAYNPDIIWRIAPSDYHLFRLMQNALSGVHFRAFEEVRKWVDNFIASKDETFFASGIRKLPERWLKVIDNEGDYFDN</sequence>
<gene>
    <name evidence="1" type="ORF">G5I_04395</name>
</gene>
<dbReference type="GO" id="GO:0000793">
    <property type="term" value="C:condensed chromosome"/>
    <property type="evidence" value="ECO:0007669"/>
    <property type="project" value="TreeGrafter"/>
</dbReference>
<dbReference type="GO" id="GO:0015074">
    <property type="term" value="P:DNA integration"/>
    <property type="evidence" value="ECO:0007669"/>
    <property type="project" value="TreeGrafter"/>
</dbReference>
<feature type="non-terminal residue" evidence="1">
    <location>
        <position position="1"/>
    </location>
</feature>
<name>F4WFI6_ACREC</name>
<dbReference type="GO" id="GO:0035861">
    <property type="term" value="C:site of double-strand break"/>
    <property type="evidence" value="ECO:0007669"/>
    <property type="project" value="TreeGrafter"/>
</dbReference>
<dbReference type="InterPro" id="IPR052709">
    <property type="entry name" value="Transposase-MT_Hybrid"/>
</dbReference>
<dbReference type="Gene3D" id="3.30.420.10">
    <property type="entry name" value="Ribonuclease H-like superfamily/Ribonuclease H"/>
    <property type="match status" value="1"/>
</dbReference>
<dbReference type="GO" id="GO:0044774">
    <property type="term" value="P:mitotic DNA integrity checkpoint signaling"/>
    <property type="evidence" value="ECO:0007669"/>
    <property type="project" value="TreeGrafter"/>
</dbReference>
<dbReference type="GO" id="GO:0003690">
    <property type="term" value="F:double-stranded DNA binding"/>
    <property type="evidence" value="ECO:0007669"/>
    <property type="project" value="TreeGrafter"/>
</dbReference>
<dbReference type="GO" id="GO:0000729">
    <property type="term" value="P:DNA double-strand break processing"/>
    <property type="evidence" value="ECO:0007669"/>
    <property type="project" value="TreeGrafter"/>
</dbReference>
<dbReference type="GO" id="GO:0044547">
    <property type="term" value="F:DNA topoisomerase binding"/>
    <property type="evidence" value="ECO:0007669"/>
    <property type="project" value="TreeGrafter"/>
</dbReference>
<reference evidence="1" key="1">
    <citation type="submission" date="2011-02" db="EMBL/GenBank/DDBJ databases">
        <title>The genome of the leaf-cutting ant Acromyrmex echinatior suggests key adaptations to social evolution and fungus farming.</title>
        <authorList>
            <person name="Nygaard S."/>
            <person name="Zhang G."/>
        </authorList>
    </citation>
    <scope>NUCLEOTIDE SEQUENCE</scope>
</reference>
<accession>F4WFI6</accession>
<dbReference type="GO" id="GO:0006303">
    <property type="term" value="P:double-strand break repair via nonhomologous end joining"/>
    <property type="evidence" value="ECO:0007669"/>
    <property type="project" value="TreeGrafter"/>
</dbReference>
<proteinExistence type="predicted"/>
<dbReference type="GO" id="GO:0005634">
    <property type="term" value="C:nucleus"/>
    <property type="evidence" value="ECO:0007669"/>
    <property type="project" value="TreeGrafter"/>
</dbReference>
<dbReference type="AlphaFoldDB" id="F4WFI6"/>
<dbReference type="PANTHER" id="PTHR46060">
    <property type="entry name" value="MARINER MOS1 TRANSPOSASE-LIKE PROTEIN"/>
    <property type="match status" value="1"/>
</dbReference>
<dbReference type="GO" id="GO:0042800">
    <property type="term" value="F:histone H3K4 methyltransferase activity"/>
    <property type="evidence" value="ECO:0007669"/>
    <property type="project" value="TreeGrafter"/>
</dbReference>
<dbReference type="InParanoid" id="F4WFI6"/>
<dbReference type="GO" id="GO:0003697">
    <property type="term" value="F:single-stranded DNA binding"/>
    <property type="evidence" value="ECO:0007669"/>
    <property type="project" value="TreeGrafter"/>
</dbReference>
<dbReference type="GO" id="GO:0000014">
    <property type="term" value="F:single-stranded DNA endodeoxyribonuclease activity"/>
    <property type="evidence" value="ECO:0007669"/>
    <property type="project" value="TreeGrafter"/>
</dbReference>
<dbReference type="EMBL" id="GL888118">
    <property type="protein sequence ID" value="EGI67031.1"/>
    <property type="molecule type" value="Genomic_DNA"/>
</dbReference>
<protein>
    <submittedName>
        <fullName evidence="1">Mariner Mos1 transposase</fullName>
    </submittedName>
</protein>